<evidence type="ECO:0000256" key="8">
    <source>
        <dbReference type="RuleBase" id="RU362002"/>
    </source>
</evidence>
<dbReference type="OrthoDB" id="534912at2759"/>
<evidence type="ECO:0000313" key="9">
    <source>
        <dbReference type="Proteomes" id="UP000095280"/>
    </source>
</evidence>
<dbReference type="InterPro" id="IPR001905">
    <property type="entry name" value="Ammonium_transpt"/>
</dbReference>
<dbReference type="AlphaFoldDB" id="A0A1I8IJJ8"/>
<evidence type="ECO:0000256" key="1">
    <source>
        <dbReference type="ARBA" id="ARBA00004141"/>
    </source>
</evidence>
<evidence type="ECO:0000256" key="7">
    <source>
        <dbReference type="ARBA" id="ARBA00023177"/>
    </source>
</evidence>
<feature type="transmembrane region" description="Helical" evidence="8">
    <location>
        <begin position="388"/>
        <end position="411"/>
    </location>
</feature>
<evidence type="ECO:0000256" key="6">
    <source>
        <dbReference type="ARBA" id="ARBA00023136"/>
    </source>
</evidence>
<dbReference type="Pfam" id="PF00909">
    <property type="entry name" value="Ammonium_transp"/>
    <property type="match status" value="1"/>
</dbReference>
<feature type="transmembrane region" description="Helical" evidence="8">
    <location>
        <begin position="33"/>
        <end position="53"/>
    </location>
</feature>
<dbReference type="InterPro" id="IPR029020">
    <property type="entry name" value="Ammonium/urea_transptr"/>
</dbReference>
<dbReference type="GO" id="GO:0097272">
    <property type="term" value="P:ammonium homeostasis"/>
    <property type="evidence" value="ECO:0007669"/>
    <property type="project" value="TreeGrafter"/>
</dbReference>
<dbReference type="InterPro" id="IPR024041">
    <property type="entry name" value="NH4_transpt_AmtB-like_dom"/>
</dbReference>
<feature type="transmembrane region" description="Helical" evidence="8">
    <location>
        <begin position="348"/>
        <end position="368"/>
    </location>
</feature>
<feature type="transmembrane region" description="Helical" evidence="8">
    <location>
        <begin position="323"/>
        <end position="341"/>
    </location>
</feature>
<dbReference type="Gene3D" id="1.10.3430.10">
    <property type="entry name" value="Ammonium transporter AmtB like domains"/>
    <property type="match status" value="1"/>
</dbReference>
<protein>
    <recommendedName>
        <fullName evidence="8">Ammonium transporter</fullName>
    </recommendedName>
</protein>
<keyword evidence="5 8" id="KW-1133">Transmembrane helix</keyword>
<keyword evidence="6 8" id="KW-0472">Membrane</keyword>
<dbReference type="GO" id="GO:0005886">
    <property type="term" value="C:plasma membrane"/>
    <property type="evidence" value="ECO:0007669"/>
    <property type="project" value="UniProtKB-SubCell"/>
</dbReference>
<dbReference type="WBParaSite" id="maker-uti_cns_0013167-snap-gene-0.6-mRNA-1">
    <property type="protein sequence ID" value="maker-uti_cns_0013167-snap-gene-0.6-mRNA-1"/>
    <property type="gene ID" value="maker-uti_cns_0013167-snap-gene-0.6"/>
</dbReference>
<dbReference type="InterPro" id="IPR018047">
    <property type="entry name" value="Ammonium_transpt_CS"/>
</dbReference>
<accession>A0A1I8IJJ8</accession>
<feature type="transmembrane region" description="Helical" evidence="8">
    <location>
        <begin position="74"/>
        <end position="93"/>
    </location>
</feature>
<dbReference type="GO" id="GO:0008519">
    <property type="term" value="F:ammonium channel activity"/>
    <property type="evidence" value="ECO:0007669"/>
    <property type="project" value="InterPro"/>
</dbReference>
<comment type="similarity">
    <text evidence="2 8">Belongs to the ammonia transporter channel (TC 1.A.11.2) family.</text>
</comment>
<organism evidence="9 10">
    <name type="scientific">Macrostomum lignano</name>
    <dbReference type="NCBI Taxonomy" id="282301"/>
    <lineage>
        <taxon>Eukaryota</taxon>
        <taxon>Metazoa</taxon>
        <taxon>Spiralia</taxon>
        <taxon>Lophotrochozoa</taxon>
        <taxon>Platyhelminthes</taxon>
        <taxon>Rhabditophora</taxon>
        <taxon>Macrostomorpha</taxon>
        <taxon>Macrostomida</taxon>
        <taxon>Macrostomidae</taxon>
        <taxon>Macrostomum</taxon>
    </lineage>
</organism>
<dbReference type="FunFam" id="1.10.3430.10:FF:000010">
    <property type="entry name" value="Ammonium transporter"/>
    <property type="match status" value="1"/>
</dbReference>
<dbReference type="STRING" id="282301.A0A1I8IJJ8"/>
<proteinExistence type="inferred from homology"/>
<dbReference type="NCBIfam" id="TIGR00836">
    <property type="entry name" value="amt"/>
    <property type="match status" value="1"/>
</dbReference>
<feature type="transmembrane region" description="Helical" evidence="8">
    <location>
        <begin position="141"/>
        <end position="163"/>
    </location>
</feature>
<feature type="transmembrane region" description="Helical" evidence="8">
    <location>
        <begin position="113"/>
        <end position="134"/>
    </location>
</feature>
<name>A0A1I8IJJ8_9PLAT</name>
<evidence type="ECO:0000256" key="3">
    <source>
        <dbReference type="ARBA" id="ARBA00022448"/>
    </source>
</evidence>
<feature type="transmembrane region" description="Helical" evidence="8">
    <location>
        <begin position="187"/>
        <end position="208"/>
    </location>
</feature>
<keyword evidence="9" id="KW-1185">Reference proteome</keyword>
<evidence type="ECO:0000256" key="4">
    <source>
        <dbReference type="ARBA" id="ARBA00022692"/>
    </source>
</evidence>
<comment type="subcellular location">
    <subcellularLocation>
        <location evidence="8">Cell membrane</location>
        <topology evidence="8">Multi-pass membrane protein</topology>
    </subcellularLocation>
    <subcellularLocation>
        <location evidence="1">Membrane</location>
        <topology evidence="1">Multi-pass membrane protein</topology>
    </subcellularLocation>
</comment>
<keyword evidence="3 8" id="KW-0813">Transport</keyword>
<dbReference type="PROSITE" id="PS01219">
    <property type="entry name" value="AMMONIUM_TRANSP"/>
    <property type="match status" value="1"/>
</dbReference>
<dbReference type="SUPFAM" id="SSF111352">
    <property type="entry name" value="Ammonium transporter"/>
    <property type="match status" value="1"/>
</dbReference>
<dbReference type="PANTHER" id="PTHR11730:SF6">
    <property type="entry name" value="AMMONIUM TRANSPORTER"/>
    <property type="match status" value="1"/>
</dbReference>
<sequence>MATPGELEALLNITQELDGLKTSVAATNASVDAFFLCTMAIVIYFMQCGFAFLEAGAVRSKHTTNILIKNILDSFIGCIAYYIFGWALAFGEPGNAFCGNSFWAMAQLSDSKLPLWFFQFVFAATSATIVSGALAERCDFIAYVVYSFLLTGFVYPIVSHWAWNPIGWLAVGLTAQNGTLVSHYKDFAGSGVVHITGGTAALVAAALLGPRINRFDPETGESRAIPGHSVPLVSLGGFVLFFGFLAFNGGSQLHIQQANDGAVVANAMVNTVLSGSTGAFTTLLLTRLLRPHWSLLRTINGGLAGMVAICAGCNVLYPWGACVMGFFAAGSYMAWSELVLAMRIDDPVEAIAVHYGGGIWGVIGVAFLRRDRGILFYWNTQSGLDLAMQLVGALSITAWSGVASLIIFGALRLLKVLRVPPELEIKGMDYPKHGEMAYPLSAYGHGWKEDNAIPEIGFSEIVRPELVISRSHCSSKPAWQPDTVNGKTIDPSSHIGQNGYANQGADLI</sequence>
<evidence type="ECO:0000313" key="10">
    <source>
        <dbReference type="WBParaSite" id="maker-uti_cns_0013167-snap-gene-0.6-mRNA-1"/>
    </source>
</evidence>
<dbReference type="PANTHER" id="PTHR11730">
    <property type="entry name" value="AMMONIUM TRANSPORTER"/>
    <property type="match status" value="1"/>
</dbReference>
<keyword evidence="7 8" id="KW-0924">Ammonia transport</keyword>
<reference evidence="10" key="1">
    <citation type="submission" date="2016-11" db="UniProtKB">
        <authorList>
            <consortium name="WormBaseParasite"/>
        </authorList>
    </citation>
    <scope>IDENTIFICATION</scope>
</reference>
<keyword evidence="4 8" id="KW-0812">Transmembrane</keyword>
<evidence type="ECO:0000256" key="5">
    <source>
        <dbReference type="ARBA" id="ARBA00022989"/>
    </source>
</evidence>
<evidence type="ECO:0000256" key="2">
    <source>
        <dbReference type="ARBA" id="ARBA00005887"/>
    </source>
</evidence>
<feature type="transmembrane region" description="Helical" evidence="8">
    <location>
        <begin position="229"/>
        <end position="247"/>
    </location>
</feature>
<dbReference type="Proteomes" id="UP000095280">
    <property type="component" value="Unplaced"/>
</dbReference>
<feature type="transmembrane region" description="Helical" evidence="8">
    <location>
        <begin position="267"/>
        <end position="286"/>
    </location>
</feature>